<evidence type="ECO:0000259" key="6">
    <source>
        <dbReference type="Pfam" id="PF13870"/>
    </source>
</evidence>
<dbReference type="OrthoDB" id="8197815at2759"/>
<dbReference type="STRING" id="195883.A0A482XTJ4"/>
<dbReference type="PANTHER" id="PTHR15654">
    <property type="entry name" value="COILED-COIL DOMAIN-CONTAINING PROTEIN 113-RELATED"/>
    <property type="match status" value="1"/>
</dbReference>
<dbReference type="Pfam" id="PF13870">
    <property type="entry name" value="CCDC113_CCDC96_CC"/>
    <property type="match status" value="1"/>
</dbReference>
<keyword evidence="8" id="KW-1185">Reference proteome</keyword>
<comment type="caution">
    <text evidence="7">The sequence shown here is derived from an EMBL/GenBank/DDBJ whole genome shotgun (WGS) entry which is preliminary data.</text>
</comment>
<feature type="region of interest" description="Disordered" evidence="5">
    <location>
        <begin position="85"/>
        <end position="401"/>
    </location>
</feature>
<evidence type="ECO:0000256" key="4">
    <source>
        <dbReference type="SAM" id="Coils"/>
    </source>
</evidence>
<dbReference type="GO" id="GO:0005930">
    <property type="term" value="C:axoneme"/>
    <property type="evidence" value="ECO:0007669"/>
    <property type="project" value="TreeGrafter"/>
</dbReference>
<dbReference type="PANTHER" id="PTHR15654:SF1">
    <property type="entry name" value="COILED-COIL DOMAIN-CONTAINING PROTEIN 96"/>
    <property type="match status" value="1"/>
</dbReference>
<accession>A0A482XTJ4</accession>
<dbReference type="EMBL" id="QKKF02000897">
    <property type="protein sequence ID" value="RZF48797.1"/>
    <property type="molecule type" value="Genomic_DNA"/>
</dbReference>
<reference evidence="7 8" key="1">
    <citation type="journal article" date="2017" name="Gigascience">
        <title>Genome sequence of the small brown planthopper, Laodelphax striatellus.</title>
        <authorList>
            <person name="Zhu J."/>
            <person name="Jiang F."/>
            <person name="Wang X."/>
            <person name="Yang P."/>
            <person name="Bao Y."/>
            <person name="Zhao W."/>
            <person name="Wang W."/>
            <person name="Lu H."/>
            <person name="Wang Q."/>
            <person name="Cui N."/>
            <person name="Li J."/>
            <person name="Chen X."/>
            <person name="Luo L."/>
            <person name="Yu J."/>
            <person name="Kang L."/>
            <person name="Cui F."/>
        </authorList>
    </citation>
    <scope>NUCLEOTIDE SEQUENCE [LARGE SCALE GENOMIC DNA]</scope>
    <source>
        <strain evidence="7">Lst14</strain>
    </source>
</reference>
<organism evidence="7 8">
    <name type="scientific">Laodelphax striatellus</name>
    <name type="common">Small brown planthopper</name>
    <name type="synonym">Delphax striatella</name>
    <dbReference type="NCBI Taxonomy" id="195883"/>
    <lineage>
        <taxon>Eukaryota</taxon>
        <taxon>Metazoa</taxon>
        <taxon>Ecdysozoa</taxon>
        <taxon>Arthropoda</taxon>
        <taxon>Hexapoda</taxon>
        <taxon>Insecta</taxon>
        <taxon>Pterygota</taxon>
        <taxon>Neoptera</taxon>
        <taxon>Paraneoptera</taxon>
        <taxon>Hemiptera</taxon>
        <taxon>Auchenorrhyncha</taxon>
        <taxon>Fulgoroidea</taxon>
        <taxon>Delphacidae</taxon>
        <taxon>Criomorphinae</taxon>
        <taxon>Laodelphax</taxon>
    </lineage>
</organism>
<dbReference type="Proteomes" id="UP000291343">
    <property type="component" value="Unassembled WGS sequence"/>
</dbReference>
<feature type="compositionally biased region" description="Basic and acidic residues" evidence="5">
    <location>
        <begin position="292"/>
        <end position="313"/>
    </location>
</feature>
<feature type="compositionally biased region" description="Basic and acidic residues" evidence="5">
    <location>
        <begin position="342"/>
        <end position="356"/>
    </location>
</feature>
<sequence>MLPTKLSFSKKSLITKTSETKESTFREFVQRQVNDARISFIESNFGSTHRGSSFIQPQASPEKEDSLVVTFSGTIIQQTKEIRTGSIGLYDKNNEKQDDEESSEDESEIDSEEREVLDGEETLSGDKEKKSVRKGKRKVNEEEKNNGEEREVDGGESLSGDEEEKSVKKGKRKVNEEEENDGKGREGDGGESLSGDEEEKTVERRKSKVTEREENDGEEGEGDGERELKDKEVESGEEKMEKVEEKIGDEKETQENNKEKAVEEGERTSEVEEKSSNKEEDVGDVENIVVEVEEKAGGEEKKSGEEEKEKSEEMKEEEEGGPGKEQETQEIEQGDDEQVVGIKKEDKGQDQEEIKEVQIITESSEVDEKSEEEEGEDEEGEDEEGEDEEKESISISQMGEDGQEIITKAVQSKDDMVSFELGSNIGKCSITSSFEHEKLTERLKQINYELSYVNRKNRFLTKAVLEIRGKNKADVDTGESKLTEGYLKKLVNFEKIKFSIQNEMRKYTDQVDVLRERSKISAEIYEAAQEEFLKKIDDAYKKLDSNFGSLASEKTIVQPTPRIQTALANVSNMRLKMVKLQNHLAEKEAQLKSLDDRGGGLHLIDYEKLKMHNQHLIETIAERDLELLRLRKKIETDTQKLAHVRERAKIIGEENRDYHSTLEQLDAQIKLAREDVNKKKQRRQRITVETRKMRQDAGLLTKPKLVTSFRQTELDLEAAKNKFNDIMLVHQQQKTKIADLKERLNSTTEFTKIIKN</sequence>
<dbReference type="InParanoid" id="A0A482XTJ4"/>
<feature type="domain" description="CCDC113/CCDC96 coiled-coil" evidence="6">
    <location>
        <begin position="569"/>
        <end position="724"/>
    </location>
</feature>
<keyword evidence="2 4" id="KW-0175">Coiled coil</keyword>
<dbReference type="GO" id="GO:0036064">
    <property type="term" value="C:ciliary basal body"/>
    <property type="evidence" value="ECO:0007669"/>
    <property type="project" value="TreeGrafter"/>
</dbReference>
<evidence type="ECO:0000313" key="8">
    <source>
        <dbReference type="Proteomes" id="UP000291343"/>
    </source>
</evidence>
<evidence type="ECO:0000313" key="7">
    <source>
        <dbReference type="EMBL" id="RZF48797.1"/>
    </source>
</evidence>
<dbReference type="GO" id="GO:0060271">
    <property type="term" value="P:cilium assembly"/>
    <property type="evidence" value="ECO:0007669"/>
    <property type="project" value="TreeGrafter"/>
</dbReference>
<feature type="compositionally biased region" description="Acidic residues" evidence="5">
    <location>
        <begin position="97"/>
        <end position="123"/>
    </location>
</feature>
<feature type="compositionally biased region" description="Acidic residues" evidence="5">
    <location>
        <begin position="328"/>
        <end position="338"/>
    </location>
</feature>
<feature type="compositionally biased region" description="Basic and acidic residues" evidence="5">
    <location>
        <begin position="201"/>
        <end position="212"/>
    </location>
</feature>
<gene>
    <name evidence="7" type="ORF">LSTR_LSTR003177</name>
</gene>
<keyword evidence="3" id="KW-0966">Cell projection</keyword>
<evidence type="ECO:0000256" key="2">
    <source>
        <dbReference type="ARBA" id="ARBA00023054"/>
    </source>
</evidence>
<feature type="coiled-coil region" evidence="4">
    <location>
        <begin position="655"/>
        <end position="689"/>
    </location>
</feature>
<feature type="coiled-coil region" evidence="4">
    <location>
        <begin position="570"/>
        <end position="597"/>
    </location>
</feature>
<name>A0A482XTJ4_LAOST</name>
<feature type="compositionally biased region" description="Acidic residues" evidence="5">
    <location>
        <begin position="364"/>
        <end position="390"/>
    </location>
</feature>
<comment type="subcellular location">
    <subcellularLocation>
        <location evidence="1">Cell projection</location>
        <location evidence="1">Cilium</location>
    </subcellularLocation>
</comment>
<dbReference type="InterPro" id="IPR051885">
    <property type="entry name" value="CC_CF"/>
</dbReference>
<proteinExistence type="predicted"/>
<feature type="compositionally biased region" description="Acidic residues" evidence="5">
    <location>
        <begin position="213"/>
        <end position="222"/>
    </location>
</feature>
<dbReference type="InterPro" id="IPR025254">
    <property type="entry name" value="CCDC113/CCDC96_CC"/>
</dbReference>
<evidence type="ECO:0000256" key="5">
    <source>
        <dbReference type="SAM" id="MobiDB-lite"/>
    </source>
</evidence>
<feature type="compositionally biased region" description="Basic and acidic residues" evidence="5">
    <location>
        <begin position="138"/>
        <end position="153"/>
    </location>
</feature>
<dbReference type="SMR" id="A0A482XTJ4"/>
<evidence type="ECO:0000256" key="1">
    <source>
        <dbReference type="ARBA" id="ARBA00004138"/>
    </source>
</evidence>
<evidence type="ECO:0000256" key="3">
    <source>
        <dbReference type="ARBA" id="ARBA00023273"/>
    </source>
</evidence>
<protein>
    <recommendedName>
        <fullName evidence="6">CCDC113/CCDC96 coiled-coil domain-containing protein</fullName>
    </recommendedName>
</protein>
<feature type="compositionally biased region" description="Basic and acidic residues" evidence="5">
    <location>
        <begin position="223"/>
        <end position="280"/>
    </location>
</feature>
<dbReference type="AlphaFoldDB" id="A0A482XTJ4"/>